<feature type="domain" description="Cytochrome b561 bacterial/Ni-hydrogenase" evidence="7">
    <location>
        <begin position="24"/>
        <end position="191"/>
    </location>
</feature>
<sequence>MRFFKKLYFFLESFWKYLGKSQDKNFRLIHISLAILVIVQIFDSDYVHTRYGLSFGAYLHICVGMTIAILSIIMIIAALEKRGLRYYYPYLFNDYSALKSDLSELTRLRLPNPRSGSIAAIVQGFGLLALSIAWISGSMWFIAWNFQFDYTQNLKDLHKTLVGLIEFYICVHGIMGIVHYFIQRYFRRFISNVDN</sequence>
<evidence type="ECO:0000259" key="7">
    <source>
        <dbReference type="Pfam" id="PF01292"/>
    </source>
</evidence>
<evidence type="ECO:0000313" key="9">
    <source>
        <dbReference type="Proteomes" id="UP000469081"/>
    </source>
</evidence>
<evidence type="ECO:0000256" key="1">
    <source>
        <dbReference type="ARBA" id="ARBA00004651"/>
    </source>
</evidence>
<keyword evidence="4 6" id="KW-1133">Transmembrane helix</keyword>
<feature type="transmembrane region" description="Helical" evidence="6">
    <location>
        <begin position="25"/>
        <end position="42"/>
    </location>
</feature>
<comment type="caution">
    <text evidence="8">The sequence shown here is derived from an EMBL/GenBank/DDBJ whole genome shotgun (WGS) entry which is preliminary data.</text>
</comment>
<gene>
    <name evidence="8" type="ORF">FNC33_00235</name>
</gene>
<evidence type="ECO:0000313" key="8">
    <source>
        <dbReference type="EMBL" id="MWZ38986.1"/>
    </source>
</evidence>
<dbReference type="GO" id="GO:0009055">
    <property type="term" value="F:electron transfer activity"/>
    <property type="evidence" value="ECO:0007669"/>
    <property type="project" value="InterPro"/>
</dbReference>
<dbReference type="Proteomes" id="UP000469081">
    <property type="component" value="Unassembled WGS sequence"/>
</dbReference>
<accession>A0A6I4RNT3</accession>
<dbReference type="Pfam" id="PF01292">
    <property type="entry name" value="Ni_hydr_CYTB"/>
    <property type="match status" value="1"/>
</dbReference>
<protein>
    <submittedName>
        <fullName evidence="8">Cytochrome b/b6 domain-containing protein</fullName>
    </submittedName>
</protein>
<dbReference type="InterPro" id="IPR011577">
    <property type="entry name" value="Cyt_b561_bac/Ni-Hgenase"/>
</dbReference>
<keyword evidence="2" id="KW-1003">Cell membrane</keyword>
<dbReference type="InterPro" id="IPR016174">
    <property type="entry name" value="Di-haem_cyt_TM"/>
</dbReference>
<dbReference type="SUPFAM" id="SSF81342">
    <property type="entry name" value="Transmembrane di-heme cytochromes"/>
    <property type="match status" value="1"/>
</dbReference>
<evidence type="ECO:0000256" key="4">
    <source>
        <dbReference type="ARBA" id="ARBA00022989"/>
    </source>
</evidence>
<evidence type="ECO:0000256" key="3">
    <source>
        <dbReference type="ARBA" id="ARBA00022692"/>
    </source>
</evidence>
<evidence type="ECO:0000256" key="5">
    <source>
        <dbReference type="ARBA" id="ARBA00023136"/>
    </source>
</evidence>
<keyword evidence="5 6" id="KW-0472">Membrane</keyword>
<dbReference type="RefSeq" id="WP_003039496.1">
    <property type="nucleotide sequence ID" value="NZ_VJEZ01000001.1"/>
</dbReference>
<comment type="subcellular location">
    <subcellularLocation>
        <location evidence="1">Cell membrane</location>
        <topology evidence="1">Multi-pass membrane protein</topology>
    </subcellularLocation>
</comment>
<dbReference type="GO" id="GO:0022904">
    <property type="term" value="P:respiratory electron transport chain"/>
    <property type="evidence" value="ECO:0007669"/>
    <property type="project" value="InterPro"/>
</dbReference>
<feature type="transmembrane region" description="Helical" evidence="6">
    <location>
        <begin position="117"/>
        <end position="141"/>
    </location>
</feature>
<evidence type="ECO:0000256" key="2">
    <source>
        <dbReference type="ARBA" id="ARBA00022475"/>
    </source>
</evidence>
<feature type="transmembrane region" description="Helical" evidence="6">
    <location>
        <begin position="57"/>
        <end position="79"/>
    </location>
</feature>
<proteinExistence type="predicted"/>
<evidence type="ECO:0000256" key="6">
    <source>
        <dbReference type="SAM" id="Phobius"/>
    </source>
</evidence>
<dbReference type="AlphaFoldDB" id="A0A6I4RNT3"/>
<feature type="transmembrane region" description="Helical" evidence="6">
    <location>
        <begin position="161"/>
        <end position="182"/>
    </location>
</feature>
<name>A0A6I4RNT3_FRATU</name>
<organism evidence="8 9">
    <name type="scientific">Francisella tularensis</name>
    <dbReference type="NCBI Taxonomy" id="263"/>
    <lineage>
        <taxon>Bacteria</taxon>
        <taxon>Pseudomonadati</taxon>
        <taxon>Pseudomonadota</taxon>
        <taxon>Gammaproteobacteria</taxon>
        <taxon>Thiotrichales</taxon>
        <taxon>Francisellaceae</taxon>
        <taxon>Francisella</taxon>
    </lineage>
</organism>
<reference evidence="8 9" key="1">
    <citation type="submission" date="2019-06" db="EMBL/GenBank/DDBJ databases">
        <title>Phylogeography and genetic diversity of Francisella tularensis subsp. holarctica in France (1947-2018).</title>
        <authorList>
            <person name="Kevin M."/>
            <person name="Madani N."/>
            <person name="Maurin M."/>
        </authorList>
    </citation>
    <scope>NUCLEOTIDE SEQUENCE [LARGE SCALE GENOMIC DNA]</scope>
    <source>
        <strain evidence="8 9">ATCC 15482</strain>
    </source>
</reference>
<dbReference type="EMBL" id="VJEZ01000001">
    <property type="protein sequence ID" value="MWZ38986.1"/>
    <property type="molecule type" value="Genomic_DNA"/>
</dbReference>
<dbReference type="GO" id="GO:0005886">
    <property type="term" value="C:plasma membrane"/>
    <property type="evidence" value="ECO:0007669"/>
    <property type="project" value="UniProtKB-SubCell"/>
</dbReference>
<keyword evidence="3 6" id="KW-0812">Transmembrane</keyword>